<protein>
    <submittedName>
        <fullName evidence="2">Piso0_004155 protein</fullName>
    </submittedName>
</protein>
<dbReference type="EMBL" id="FO082049">
    <property type="protein sequence ID" value="CCE83575.1"/>
    <property type="molecule type" value="Genomic_DNA"/>
</dbReference>
<proteinExistence type="predicted"/>
<accession>G8YAJ2</accession>
<evidence type="ECO:0000313" key="2">
    <source>
        <dbReference type="EMBL" id="CCE83575.1"/>
    </source>
</evidence>
<dbReference type="Proteomes" id="UP000005222">
    <property type="component" value="Chromosome K"/>
</dbReference>
<gene>
    <name evidence="2" type="primary">Piso0_004155</name>
    <name evidence="2" type="ORF">GNLVRS01_PISO0K10658g</name>
    <name evidence="3" type="ORF">GNLVRS01_PISO0L10659g</name>
</gene>
<evidence type="ECO:0000313" key="4">
    <source>
        <dbReference type="Proteomes" id="UP000005222"/>
    </source>
</evidence>
<organism evidence="2 4">
    <name type="scientific">Pichia sorbitophila (strain ATCC MYA-4447 / BCRC 22081 / CBS 7064 / NBRC 10061 / NRRL Y-12695)</name>
    <name type="common">Hybrid yeast</name>
    <dbReference type="NCBI Taxonomy" id="559304"/>
    <lineage>
        <taxon>Eukaryota</taxon>
        <taxon>Fungi</taxon>
        <taxon>Dikarya</taxon>
        <taxon>Ascomycota</taxon>
        <taxon>Saccharomycotina</taxon>
        <taxon>Pichiomycetes</taxon>
        <taxon>Debaryomycetaceae</taxon>
        <taxon>Millerozyma</taxon>
    </lineage>
</organism>
<dbReference type="Proteomes" id="UP000005222">
    <property type="component" value="Chromosome L"/>
</dbReference>
<keyword evidence="4" id="KW-1185">Reference proteome</keyword>
<dbReference type="PANTHER" id="PTHR33840">
    <property type="match status" value="1"/>
</dbReference>
<reference evidence="4" key="2">
    <citation type="journal article" date="2012" name="G3 (Bethesda)">
        <title>Pichia sorbitophila, an interspecies yeast hybrid reveals early steps of genome resolution following polyploidization.</title>
        <authorList>
            <person name="Leh Louis V."/>
            <person name="Despons L."/>
            <person name="Friedrich A."/>
            <person name="Martin T."/>
            <person name="Durrens P."/>
            <person name="Casaregola S."/>
            <person name="Neuveglise C."/>
            <person name="Fairhead C."/>
            <person name="Marck C."/>
            <person name="Cruz J.A."/>
            <person name="Straub M.L."/>
            <person name="Kugler V."/>
            <person name="Sacerdot C."/>
            <person name="Uzunov Z."/>
            <person name="Thierry A."/>
            <person name="Weiss S."/>
            <person name="Bleykasten C."/>
            <person name="De Montigny J."/>
            <person name="Jacques N."/>
            <person name="Jung P."/>
            <person name="Lemaire M."/>
            <person name="Mallet S."/>
            <person name="Morel G."/>
            <person name="Richard G.F."/>
            <person name="Sarkar A."/>
            <person name="Savel G."/>
            <person name="Schacherer J."/>
            <person name="Seret M.L."/>
            <person name="Talla E."/>
            <person name="Samson G."/>
            <person name="Jubin C."/>
            <person name="Poulain J."/>
            <person name="Vacherie B."/>
            <person name="Barbe V."/>
            <person name="Pelletier E."/>
            <person name="Sherman D.J."/>
            <person name="Westhof E."/>
            <person name="Weissenbach J."/>
            <person name="Baret P.V."/>
            <person name="Wincker P."/>
            <person name="Gaillardin C."/>
            <person name="Dujon B."/>
            <person name="Souciet J.L."/>
        </authorList>
    </citation>
    <scope>NUCLEOTIDE SEQUENCE [LARGE SCALE GENOMIC DNA]</scope>
    <source>
        <strain evidence="4">ATCC MYA-4447 / BCRC 22081 / CBS 7064 / NBRC 10061 / NRRL Y-12695</strain>
    </source>
</reference>
<reference evidence="2" key="1">
    <citation type="submission" date="2011-10" db="EMBL/GenBank/DDBJ databases">
        <authorList>
            <person name="Genoscope - CEA"/>
        </authorList>
    </citation>
    <scope>NUCLEOTIDE SEQUENCE</scope>
</reference>
<dbReference type="eggNOG" id="ENOG502T360">
    <property type="taxonomic scope" value="Eukaryota"/>
</dbReference>
<feature type="domain" description="T6SS Phospholipase effector Tle1-like catalytic" evidence="1">
    <location>
        <begin position="47"/>
        <end position="150"/>
    </location>
</feature>
<dbReference type="STRING" id="559304.G8YAJ2"/>
<dbReference type="AlphaFoldDB" id="G8YAJ2"/>
<dbReference type="OrthoDB" id="3162439at2759"/>
<dbReference type="HOGENOM" id="CLU_144272_0_0_1"/>
<sequence>MVLPHILHREESVSSGIYERDTHFIHYNGRQISFDDFRGFRGEEPMNLVLCFDGTQNEFGIEPYTNVLKLFRILDKENTSQLCYYQPGLGITFKNEVSFHSSNLLRKCSSSICNVLDSVFGFTLSNHVVAAYIFLMRFYSPRANIHLFGFR</sequence>
<evidence type="ECO:0000313" key="3">
    <source>
        <dbReference type="EMBL" id="CCE84606.1"/>
    </source>
</evidence>
<dbReference type="InterPro" id="IPR018712">
    <property type="entry name" value="Tle1-like_cat"/>
</dbReference>
<dbReference type="EMBL" id="FO082048">
    <property type="protein sequence ID" value="CCE84606.1"/>
    <property type="molecule type" value="Genomic_DNA"/>
</dbReference>
<dbReference type="InParanoid" id="G8YAJ2"/>
<evidence type="ECO:0000259" key="1">
    <source>
        <dbReference type="Pfam" id="PF09994"/>
    </source>
</evidence>
<dbReference type="PANTHER" id="PTHR33840:SF2">
    <property type="entry name" value="TLE1 PHOSPHOLIPASE DOMAIN-CONTAINING PROTEIN"/>
    <property type="match status" value="1"/>
</dbReference>
<name>G8YAJ2_PICSO</name>
<dbReference type="Pfam" id="PF09994">
    <property type="entry name" value="T6SS_Tle1-like_cat"/>
    <property type="match status" value="1"/>
</dbReference>